<protein>
    <submittedName>
        <fullName evidence="1">Uncharacterized protein</fullName>
    </submittedName>
</protein>
<gene>
    <name evidence="1" type="ORF">ACT17_34305</name>
</gene>
<proteinExistence type="predicted"/>
<name>A0A0J8TWV5_9MYCO</name>
<organism evidence="1 2">
    <name type="scientific">Mycolicibacterium conceptionense</name>
    <dbReference type="NCBI Taxonomy" id="451644"/>
    <lineage>
        <taxon>Bacteria</taxon>
        <taxon>Bacillati</taxon>
        <taxon>Actinomycetota</taxon>
        <taxon>Actinomycetes</taxon>
        <taxon>Mycobacteriales</taxon>
        <taxon>Mycobacteriaceae</taxon>
        <taxon>Mycolicibacterium</taxon>
    </lineage>
</organism>
<sequence>MSWKWEAEIGSEQGGPAFVVNIGDFGPFDTEAQAEAAVRMIIGGTVGSYREHELAGPYPEANDVPDDAIVTGATLQRFNDDGIDWDSTRDIP</sequence>
<dbReference type="AlphaFoldDB" id="A0A0J8TWV5"/>
<dbReference type="Proteomes" id="UP000037594">
    <property type="component" value="Unassembled WGS sequence"/>
</dbReference>
<evidence type="ECO:0000313" key="1">
    <source>
        <dbReference type="EMBL" id="KMV13627.1"/>
    </source>
</evidence>
<dbReference type="PATRIC" id="fig|451644.5.peg.7054"/>
<evidence type="ECO:0000313" key="2">
    <source>
        <dbReference type="Proteomes" id="UP000037594"/>
    </source>
</evidence>
<accession>A0A0J8TWV5</accession>
<dbReference type="EMBL" id="LFOD01000085">
    <property type="protein sequence ID" value="KMV13627.1"/>
    <property type="molecule type" value="Genomic_DNA"/>
</dbReference>
<dbReference type="OrthoDB" id="9899994at2"/>
<reference evidence="1 2" key="1">
    <citation type="submission" date="2015-06" db="EMBL/GenBank/DDBJ databases">
        <title>Genome sequence of Mycobacterium conceptionense strain MLE.</title>
        <authorList>
            <person name="Greninger A.L."/>
            <person name="Cunningham G."/>
            <person name="Chiu C.Y."/>
            <person name="Miller S."/>
        </authorList>
    </citation>
    <scope>NUCLEOTIDE SEQUENCE [LARGE SCALE GENOMIC DNA]</scope>
    <source>
        <strain evidence="1 2">MLE</strain>
    </source>
</reference>
<comment type="caution">
    <text evidence="1">The sequence shown here is derived from an EMBL/GenBank/DDBJ whole genome shotgun (WGS) entry which is preliminary data.</text>
</comment>
<dbReference type="RefSeq" id="WP_048896618.1">
    <property type="nucleotide sequence ID" value="NZ_LFOD01000085.1"/>
</dbReference>